<gene>
    <name evidence="1" type="ORF">ACFSE1_18975</name>
</gene>
<proteinExistence type="predicted"/>
<protein>
    <submittedName>
        <fullName evidence="1">Uncharacterized protein</fullName>
    </submittedName>
</protein>
<reference evidence="2" key="1">
    <citation type="journal article" date="2019" name="Int. J. Syst. Evol. Microbiol.">
        <title>The Global Catalogue of Microorganisms (GCM) 10K type strain sequencing project: providing services to taxonomists for standard genome sequencing and annotation.</title>
        <authorList>
            <consortium name="The Broad Institute Genomics Platform"/>
            <consortium name="The Broad Institute Genome Sequencing Center for Infectious Disease"/>
            <person name="Wu L."/>
            <person name="Ma J."/>
        </authorList>
    </citation>
    <scope>NUCLEOTIDE SEQUENCE [LARGE SCALE GENOMIC DNA]</scope>
    <source>
        <strain evidence="2">CG52</strain>
    </source>
</reference>
<sequence>MKTGSAVRKSVPDVIQSHRRMISIVRAAELGNHPDYATLAPELRADMVRCDRLARRLYQQLSAAFGAPAKPNAAVELFLTVDAVRLRQAAICIGLAYHLPSFGEVLDRRQLESIVNAFGQPTVFRALSYTALVPGRRVALGSLEDCLAMVEPDGWVLVRQWAEHAGVDPRWRIHADATAAASLRRDVTVVAAPLVSRALADLAEEDSQS</sequence>
<comment type="caution">
    <text evidence="1">The sequence shown here is derived from an EMBL/GenBank/DDBJ whole genome shotgun (WGS) entry which is preliminary data.</text>
</comment>
<dbReference type="RefSeq" id="WP_377405053.1">
    <property type="nucleotide sequence ID" value="NZ_JBHUEQ010000039.1"/>
</dbReference>
<dbReference type="EMBL" id="JBHUEQ010000039">
    <property type="protein sequence ID" value="MFD1747559.1"/>
    <property type="molecule type" value="Genomic_DNA"/>
</dbReference>
<evidence type="ECO:0000313" key="1">
    <source>
        <dbReference type="EMBL" id="MFD1747559.1"/>
    </source>
</evidence>
<name>A0ABW4M8M2_9HYPH</name>
<organism evidence="1 2">
    <name type="scientific">Rhizobium helianthi</name>
    <dbReference type="NCBI Taxonomy" id="1132695"/>
    <lineage>
        <taxon>Bacteria</taxon>
        <taxon>Pseudomonadati</taxon>
        <taxon>Pseudomonadota</taxon>
        <taxon>Alphaproteobacteria</taxon>
        <taxon>Hyphomicrobiales</taxon>
        <taxon>Rhizobiaceae</taxon>
        <taxon>Rhizobium/Agrobacterium group</taxon>
        <taxon>Rhizobium</taxon>
    </lineage>
</organism>
<accession>A0ABW4M8M2</accession>
<evidence type="ECO:0000313" key="2">
    <source>
        <dbReference type="Proteomes" id="UP001597322"/>
    </source>
</evidence>
<dbReference type="Proteomes" id="UP001597322">
    <property type="component" value="Unassembled WGS sequence"/>
</dbReference>
<keyword evidence="2" id="KW-1185">Reference proteome</keyword>